<dbReference type="AlphaFoldDB" id="A0A1L8TLK8"/>
<dbReference type="EMBL" id="JXKQ01000007">
    <property type="protein sequence ID" value="OJG45225.1"/>
    <property type="molecule type" value="Genomic_DNA"/>
</dbReference>
<keyword evidence="2" id="KW-1185">Reference proteome</keyword>
<sequence>MQKKLTVSFFLGIMNDKLKNISISKPWKEWLDGEKKAKTAIKVG</sequence>
<dbReference type="Proteomes" id="UP000182077">
    <property type="component" value="Unassembled WGS sequence"/>
</dbReference>
<name>A0A1L8TLK8_9ENTE</name>
<evidence type="ECO:0000313" key="2">
    <source>
        <dbReference type="Proteomes" id="UP000182077"/>
    </source>
</evidence>
<proteinExistence type="predicted"/>
<evidence type="ECO:0000313" key="1">
    <source>
        <dbReference type="EMBL" id="OJG45225.1"/>
    </source>
</evidence>
<comment type="caution">
    <text evidence="1">The sequence shown here is derived from an EMBL/GenBank/DDBJ whole genome shotgun (WGS) entry which is preliminary data.</text>
</comment>
<accession>A0A1L8TLK8</accession>
<dbReference type="STRING" id="249189.RV04_GL002273"/>
<gene>
    <name evidence="1" type="ORF">RV04_GL002273</name>
</gene>
<organism evidence="1 2">
    <name type="scientific">Enterococcus hermanniensis</name>
    <dbReference type="NCBI Taxonomy" id="249189"/>
    <lineage>
        <taxon>Bacteria</taxon>
        <taxon>Bacillati</taxon>
        <taxon>Bacillota</taxon>
        <taxon>Bacilli</taxon>
        <taxon>Lactobacillales</taxon>
        <taxon>Enterococcaceae</taxon>
        <taxon>Enterococcus</taxon>
    </lineage>
</organism>
<protein>
    <submittedName>
        <fullName evidence="1">Uncharacterized protein</fullName>
    </submittedName>
</protein>
<reference evidence="1 2" key="1">
    <citation type="submission" date="2014-12" db="EMBL/GenBank/DDBJ databases">
        <title>Draft genome sequences of 29 type strains of Enterococci.</title>
        <authorList>
            <person name="Zhong Z."/>
            <person name="Sun Z."/>
            <person name="Liu W."/>
            <person name="Zhang W."/>
            <person name="Zhang H."/>
        </authorList>
    </citation>
    <scope>NUCLEOTIDE SEQUENCE [LARGE SCALE GENOMIC DNA]</scope>
    <source>
        <strain evidence="1 2">DSM 17122</strain>
    </source>
</reference>